<dbReference type="SUPFAM" id="SSF50129">
    <property type="entry name" value="GroES-like"/>
    <property type="match status" value="1"/>
</dbReference>
<dbReference type="EMBL" id="KZ805429">
    <property type="protein sequence ID" value="PVH97745.1"/>
    <property type="molecule type" value="Genomic_DNA"/>
</dbReference>
<dbReference type="CDD" id="cd08249">
    <property type="entry name" value="enoyl_reductase_like"/>
    <property type="match status" value="1"/>
</dbReference>
<dbReference type="InterPro" id="IPR020843">
    <property type="entry name" value="ER"/>
</dbReference>
<name>A0A2V1DIH1_9PLEO</name>
<dbReference type="InterPro" id="IPR013154">
    <property type="entry name" value="ADH-like_N"/>
</dbReference>
<keyword evidence="6" id="KW-1185">Reference proteome</keyword>
<dbReference type="SMART" id="SM00829">
    <property type="entry name" value="PKS_ER"/>
    <property type="match status" value="1"/>
</dbReference>
<evidence type="ECO:0000259" key="4">
    <source>
        <dbReference type="SMART" id="SM00829"/>
    </source>
</evidence>
<dbReference type="SUPFAM" id="SSF51735">
    <property type="entry name" value="NAD(P)-binding Rossmann-fold domains"/>
    <property type="match status" value="1"/>
</dbReference>
<comment type="similarity">
    <text evidence="1">Belongs to the zinc-containing alcohol dehydrogenase family.</text>
</comment>
<organism evidence="5 6">
    <name type="scientific">Periconia macrospinosa</name>
    <dbReference type="NCBI Taxonomy" id="97972"/>
    <lineage>
        <taxon>Eukaryota</taxon>
        <taxon>Fungi</taxon>
        <taxon>Dikarya</taxon>
        <taxon>Ascomycota</taxon>
        <taxon>Pezizomycotina</taxon>
        <taxon>Dothideomycetes</taxon>
        <taxon>Pleosporomycetidae</taxon>
        <taxon>Pleosporales</taxon>
        <taxon>Massarineae</taxon>
        <taxon>Periconiaceae</taxon>
        <taxon>Periconia</taxon>
    </lineage>
</organism>
<dbReference type="GO" id="GO:0016651">
    <property type="term" value="F:oxidoreductase activity, acting on NAD(P)H"/>
    <property type="evidence" value="ECO:0007669"/>
    <property type="project" value="InterPro"/>
</dbReference>
<dbReference type="Gene3D" id="3.40.50.720">
    <property type="entry name" value="NAD(P)-binding Rossmann-like Domain"/>
    <property type="match status" value="1"/>
</dbReference>
<dbReference type="InterPro" id="IPR011032">
    <property type="entry name" value="GroES-like_sf"/>
</dbReference>
<dbReference type="PANTHER" id="PTHR45348">
    <property type="entry name" value="HYPOTHETICAL OXIDOREDUCTASE (EUROFUNG)"/>
    <property type="match status" value="1"/>
</dbReference>
<proteinExistence type="inferred from homology"/>
<reference evidence="5 6" key="1">
    <citation type="journal article" date="2018" name="Sci. Rep.">
        <title>Comparative genomics provides insights into the lifestyle and reveals functional heterogeneity of dark septate endophytic fungi.</title>
        <authorList>
            <person name="Knapp D.G."/>
            <person name="Nemeth J.B."/>
            <person name="Barry K."/>
            <person name="Hainaut M."/>
            <person name="Henrissat B."/>
            <person name="Johnson J."/>
            <person name="Kuo A."/>
            <person name="Lim J.H.P."/>
            <person name="Lipzen A."/>
            <person name="Nolan M."/>
            <person name="Ohm R.A."/>
            <person name="Tamas L."/>
            <person name="Grigoriev I.V."/>
            <person name="Spatafora J.W."/>
            <person name="Nagy L.G."/>
            <person name="Kovacs G.M."/>
        </authorList>
    </citation>
    <scope>NUCLEOTIDE SEQUENCE [LARGE SCALE GENOMIC DNA]</scope>
    <source>
        <strain evidence="5 6">DSE2036</strain>
    </source>
</reference>
<gene>
    <name evidence="5" type="ORF">DM02DRAFT_730353</name>
</gene>
<sequence>MSSRLSKALYATEDAKFVIRDDFDHHESIAPNEMLIETRYSGVNPADTKHPTVLGIRPTVIGYDFAGRVLKAPPESEFKEGDVVAGYTPSGMGRPVKYGAHQSLLAAPCDMAFKIPSNLPEAHAAALTVVVMTAADVVHNLFKFPMPTNPGDYTSPILIWGASSAVGLSALQLARASGCKNIFITASPARHDMFKSLGATHTFDYSSATVVEEIQAAVEALGKGSITHALDAAGTVGEPSSADLLAQSVSESTVLSSVLLRPDRRFQMPVALTKDVWRIHPPGAPGPIVIPARPADHWKAWSALQWAIANYGTTFKLPSVSVLDVTAEEALAELTGVENGKRGFGKIVFQHPLK</sequence>
<dbReference type="InterPro" id="IPR036291">
    <property type="entry name" value="NAD(P)-bd_dom_sf"/>
</dbReference>
<dbReference type="Gene3D" id="3.90.180.10">
    <property type="entry name" value="Medium-chain alcohol dehydrogenases, catalytic domain"/>
    <property type="match status" value="1"/>
</dbReference>
<comment type="subunit">
    <text evidence="2">Monomer.</text>
</comment>
<dbReference type="InterPro" id="IPR013149">
    <property type="entry name" value="ADH-like_C"/>
</dbReference>
<dbReference type="PANTHER" id="PTHR45348:SF7">
    <property type="entry name" value="ZINC BINDING OXIDOREDUCTASE, PUTATIVE-RELATED"/>
    <property type="match status" value="1"/>
</dbReference>
<dbReference type="Pfam" id="PF08240">
    <property type="entry name" value="ADH_N"/>
    <property type="match status" value="1"/>
</dbReference>
<dbReference type="OrthoDB" id="10257049at2759"/>
<protein>
    <submittedName>
        <fullName evidence="5">GroES-like protein</fullName>
    </submittedName>
</protein>
<evidence type="ECO:0000256" key="3">
    <source>
        <dbReference type="ARBA" id="ARBA00023002"/>
    </source>
</evidence>
<evidence type="ECO:0000313" key="6">
    <source>
        <dbReference type="Proteomes" id="UP000244855"/>
    </source>
</evidence>
<evidence type="ECO:0000313" key="5">
    <source>
        <dbReference type="EMBL" id="PVH97745.1"/>
    </source>
</evidence>
<dbReference type="Pfam" id="PF00107">
    <property type="entry name" value="ADH_zinc_N"/>
    <property type="match status" value="1"/>
</dbReference>
<evidence type="ECO:0000256" key="1">
    <source>
        <dbReference type="ARBA" id="ARBA00008072"/>
    </source>
</evidence>
<dbReference type="AlphaFoldDB" id="A0A2V1DIH1"/>
<dbReference type="STRING" id="97972.A0A2V1DIH1"/>
<accession>A0A2V1DIH1</accession>
<dbReference type="Proteomes" id="UP000244855">
    <property type="component" value="Unassembled WGS sequence"/>
</dbReference>
<evidence type="ECO:0000256" key="2">
    <source>
        <dbReference type="ARBA" id="ARBA00011245"/>
    </source>
</evidence>
<feature type="domain" description="Enoyl reductase (ER)" evidence="4">
    <location>
        <begin position="11"/>
        <end position="349"/>
    </location>
</feature>
<dbReference type="InterPro" id="IPR047122">
    <property type="entry name" value="Trans-enoyl_RdTase-like"/>
</dbReference>
<keyword evidence="3" id="KW-0560">Oxidoreductase</keyword>